<dbReference type="InterPro" id="IPR016071">
    <property type="entry name" value="Staphylococal_nuclease_OB-fold"/>
</dbReference>
<name>A0A1J5SVH0_9ZZZZ</name>
<gene>
    <name evidence="2" type="ORF">GALL_62040</name>
</gene>
<accession>A0A1J5SVH0</accession>
<sequence length="167" mass="18911">MKICKYKFTALLLSLTTLASTNSFADVTGRVVGITDGDTVTVLDSLRTQYKVRLAGIDAPEKKQPFGQKSKEALSDCAYDKTATIVGDKQDRYGRLVGKIMVGDVDCNLRQINLGLAWHYKKYMKEQPESDRATYSRAEDEAQIKRVGLWIEPSPMPPWDFRKQKRD</sequence>
<proteinExistence type="predicted"/>
<dbReference type="PANTHER" id="PTHR12302:SF26">
    <property type="entry name" value="BLR1266 PROTEIN"/>
    <property type="match status" value="1"/>
</dbReference>
<organism evidence="2">
    <name type="scientific">mine drainage metagenome</name>
    <dbReference type="NCBI Taxonomy" id="410659"/>
    <lineage>
        <taxon>unclassified sequences</taxon>
        <taxon>metagenomes</taxon>
        <taxon>ecological metagenomes</taxon>
    </lineage>
</organism>
<dbReference type="EMBL" id="MLJW01000017">
    <property type="protein sequence ID" value="OIR12505.1"/>
    <property type="molecule type" value="Genomic_DNA"/>
</dbReference>
<dbReference type="SUPFAM" id="SSF50199">
    <property type="entry name" value="Staphylococcal nuclease"/>
    <property type="match status" value="1"/>
</dbReference>
<feature type="domain" description="TNase-like" evidence="1">
    <location>
        <begin position="25"/>
        <end position="152"/>
    </location>
</feature>
<dbReference type="PROSITE" id="PS01123">
    <property type="entry name" value="TNASE_1"/>
    <property type="match status" value="1"/>
</dbReference>
<reference evidence="2" key="1">
    <citation type="submission" date="2016-10" db="EMBL/GenBank/DDBJ databases">
        <title>Sequence of Gallionella enrichment culture.</title>
        <authorList>
            <person name="Poehlein A."/>
            <person name="Muehling M."/>
            <person name="Daniel R."/>
        </authorList>
    </citation>
    <scope>NUCLEOTIDE SEQUENCE</scope>
</reference>
<evidence type="ECO:0000313" key="2">
    <source>
        <dbReference type="EMBL" id="OIR12505.1"/>
    </source>
</evidence>
<dbReference type="SMART" id="SM00318">
    <property type="entry name" value="SNc"/>
    <property type="match status" value="1"/>
</dbReference>
<dbReference type="AlphaFoldDB" id="A0A1J5SVH0"/>
<dbReference type="Pfam" id="PF00565">
    <property type="entry name" value="SNase"/>
    <property type="match status" value="1"/>
</dbReference>
<dbReference type="GO" id="GO:0003676">
    <property type="term" value="F:nucleic acid binding"/>
    <property type="evidence" value="ECO:0007669"/>
    <property type="project" value="InterPro"/>
</dbReference>
<dbReference type="Gene3D" id="2.40.50.90">
    <property type="match status" value="1"/>
</dbReference>
<dbReference type="PANTHER" id="PTHR12302">
    <property type="entry name" value="EBNA2 BINDING PROTEIN P100"/>
    <property type="match status" value="1"/>
</dbReference>
<comment type="caution">
    <text evidence="2">The sequence shown here is derived from an EMBL/GenBank/DDBJ whole genome shotgun (WGS) entry which is preliminary data.</text>
</comment>
<dbReference type="GO" id="GO:0004518">
    <property type="term" value="F:nuclease activity"/>
    <property type="evidence" value="ECO:0007669"/>
    <property type="project" value="InterPro"/>
</dbReference>
<dbReference type="PROSITE" id="PS50830">
    <property type="entry name" value="TNASE_3"/>
    <property type="match status" value="1"/>
</dbReference>
<protein>
    <recommendedName>
        <fullName evidence="1">TNase-like domain-containing protein</fullName>
    </recommendedName>
</protein>
<dbReference type="InterPro" id="IPR002071">
    <property type="entry name" value="Thermonucl_AS"/>
</dbReference>
<dbReference type="InterPro" id="IPR035437">
    <property type="entry name" value="SNase_OB-fold_sf"/>
</dbReference>
<evidence type="ECO:0000259" key="1">
    <source>
        <dbReference type="PROSITE" id="PS50830"/>
    </source>
</evidence>